<evidence type="ECO:0000256" key="4">
    <source>
        <dbReference type="SAM" id="MobiDB-lite"/>
    </source>
</evidence>
<comment type="similarity">
    <text evidence="2">Belongs to the methyl-accepting chemotaxis (MCP) protein family.</text>
</comment>
<dbReference type="SMART" id="SM00283">
    <property type="entry name" value="MA"/>
    <property type="match status" value="1"/>
</dbReference>
<comment type="caution">
    <text evidence="7">The sequence shown here is derived from an EMBL/GenBank/DDBJ whole genome shotgun (WGS) entry which is preliminary data.</text>
</comment>
<dbReference type="Pfam" id="PF12729">
    <property type="entry name" value="4HB_MCP_1"/>
    <property type="match status" value="1"/>
</dbReference>
<keyword evidence="1" id="KW-0488">Methylation</keyword>
<evidence type="ECO:0000313" key="8">
    <source>
        <dbReference type="Proteomes" id="UP001501353"/>
    </source>
</evidence>
<evidence type="ECO:0000259" key="6">
    <source>
        <dbReference type="PROSITE" id="PS50111"/>
    </source>
</evidence>
<dbReference type="PROSITE" id="PS50111">
    <property type="entry name" value="CHEMOTAXIS_TRANSDUC_2"/>
    <property type="match status" value="1"/>
</dbReference>
<dbReference type="CDD" id="cd11386">
    <property type="entry name" value="MCP_signal"/>
    <property type="match status" value="1"/>
</dbReference>
<keyword evidence="5" id="KW-1133">Transmembrane helix</keyword>
<dbReference type="CDD" id="cd19411">
    <property type="entry name" value="MCP2201-like_sensor"/>
    <property type="match status" value="1"/>
</dbReference>
<evidence type="ECO:0000256" key="1">
    <source>
        <dbReference type="ARBA" id="ARBA00022481"/>
    </source>
</evidence>
<protein>
    <submittedName>
        <fullName evidence="7">Methyl-accepting chemotaxis protein</fullName>
    </submittedName>
</protein>
<dbReference type="PANTHER" id="PTHR43531">
    <property type="entry name" value="PROTEIN ICFG"/>
    <property type="match status" value="1"/>
</dbReference>
<dbReference type="SUPFAM" id="SSF58104">
    <property type="entry name" value="Methyl-accepting chemotaxis protein (MCP) signaling domain"/>
    <property type="match status" value="1"/>
</dbReference>
<feature type="domain" description="Methyl-accepting transducer" evidence="6">
    <location>
        <begin position="271"/>
        <end position="500"/>
    </location>
</feature>
<keyword evidence="5" id="KW-0472">Membrane</keyword>
<dbReference type="PRINTS" id="PR00260">
    <property type="entry name" value="CHEMTRNSDUCR"/>
</dbReference>
<dbReference type="InterPro" id="IPR051310">
    <property type="entry name" value="MCP_chemotaxis"/>
</dbReference>
<feature type="transmembrane region" description="Helical" evidence="5">
    <location>
        <begin position="12"/>
        <end position="34"/>
    </location>
</feature>
<evidence type="ECO:0000313" key="7">
    <source>
        <dbReference type="EMBL" id="GAA4033981.1"/>
    </source>
</evidence>
<gene>
    <name evidence="7" type="ORF">GCM10022212_36520</name>
</gene>
<feature type="region of interest" description="Disordered" evidence="4">
    <location>
        <begin position="553"/>
        <end position="577"/>
    </location>
</feature>
<proteinExistence type="inferred from homology"/>
<dbReference type="Proteomes" id="UP001501353">
    <property type="component" value="Unassembled WGS sequence"/>
</dbReference>
<dbReference type="Pfam" id="PF00015">
    <property type="entry name" value="MCPsignal"/>
    <property type="match status" value="1"/>
</dbReference>
<dbReference type="RefSeq" id="WP_344765605.1">
    <property type="nucleotide sequence ID" value="NZ_BAAAZE010000016.1"/>
</dbReference>
<sequence>MNFINLKVGTRLALAFSVILLLLLCAGGIGIWSLQQVNGVADKMVSETMVKSSLVQEWHAATNLNGARLVSVLSSNDAAVKKLTEDRIKTTSARISEIQKQLETLKNPTETAVYAEIGERRADYVKARTAAFKAQKDGNDEETKTIISSKLEPALAGYLVTLDKLAGQQRDAISAAGAEMKQRNRSGQVLMAVFSGIALLAGVGAAMLITRGLLKQLGGEPAYAMQVAAGIAAGDLAVPVTLRAGDASSLLFALHAMRDNLASIVGQVRRSTDTISTGSGEIASGNMDLSARTESQASSLEQTASSMEELISTVRQNADNARQANTLAASASAVAVKGGTVVAQVVETMASINASSRKIVDIIAVIDGIAFQTNILALNAAVEAARAGEQGRGFAVVASEVRSLAQRSAAAAKEIKQLIGDSVEKVDDGARLVDQAGVTMDEIVSSVQRVTDIMGEISSASEEQSRGIEQINMAITELDEVTQQNAALVEQSAAAAQSMQDQTAELLTVVSVFRLSAGAESEARTQAPVATARRATAPVAVRKPVALNKPVARRAVANANGPARKSIASGNDDWEEF</sequence>
<dbReference type="PANTHER" id="PTHR43531:SF14">
    <property type="entry name" value="METHYL-ACCEPTING CHEMOTAXIS PROTEIN I-RELATED"/>
    <property type="match status" value="1"/>
</dbReference>
<accession>A0ABP7U0J0</accession>
<evidence type="ECO:0000256" key="3">
    <source>
        <dbReference type="PROSITE-ProRule" id="PRU00284"/>
    </source>
</evidence>
<organism evidence="7 8">
    <name type="scientific">Actimicrobium antarcticum</name>
    <dbReference type="NCBI Taxonomy" id="1051899"/>
    <lineage>
        <taxon>Bacteria</taxon>
        <taxon>Pseudomonadati</taxon>
        <taxon>Pseudomonadota</taxon>
        <taxon>Betaproteobacteria</taxon>
        <taxon>Burkholderiales</taxon>
        <taxon>Oxalobacteraceae</taxon>
        <taxon>Actimicrobium</taxon>
    </lineage>
</organism>
<keyword evidence="8" id="KW-1185">Reference proteome</keyword>
<name>A0ABP7U0J0_9BURK</name>
<reference evidence="8" key="1">
    <citation type="journal article" date="2019" name="Int. J. Syst. Evol. Microbiol.">
        <title>The Global Catalogue of Microorganisms (GCM) 10K type strain sequencing project: providing services to taxonomists for standard genome sequencing and annotation.</title>
        <authorList>
            <consortium name="The Broad Institute Genomics Platform"/>
            <consortium name="The Broad Institute Genome Sequencing Center for Infectious Disease"/>
            <person name="Wu L."/>
            <person name="Ma J."/>
        </authorList>
    </citation>
    <scope>NUCLEOTIDE SEQUENCE [LARGE SCALE GENOMIC DNA]</scope>
    <source>
        <strain evidence="8">JCM 16673</strain>
    </source>
</reference>
<feature type="transmembrane region" description="Helical" evidence="5">
    <location>
        <begin position="189"/>
        <end position="209"/>
    </location>
</feature>
<dbReference type="InterPro" id="IPR004089">
    <property type="entry name" value="MCPsignal_dom"/>
</dbReference>
<dbReference type="InterPro" id="IPR047347">
    <property type="entry name" value="YvaQ-like_sensor"/>
</dbReference>
<evidence type="ECO:0000256" key="5">
    <source>
        <dbReference type="SAM" id="Phobius"/>
    </source>
</evidence>
<dbReference type="Gene3D" id="1.10.287.950">
    <property type="entry name" value="Methyl-accepting chemotaxis protein"/>
    <property type="match status" value="1"/>
</dbReference>
<dbReference type="InterPro" id="IPR024478">
    <property type="entry name" value="HlyB_4HB_MCP"/>
</dbReference>
<keyword evidence="3" id="KW-0807">Transducer</keyword>
<evidence type="ECO:0000256" key="2">
    <source>
        <dbReference type="ARBA" id="ARBA00029447"/>
    </source>
</evidence>
<dbReference type="InterPro" id="IPR004090">
    <property type="entry name" value="Chemotax_Me-accpt_rcpt"/>
</dbReference>
<dbReference type="EMBL" id="BAAAZE010000016">
    <property type="protein sequence ID" value="GAA4033981.1"/>
    <property type="molecule type" value="Genomic_DNA"/>
</dbReference>
<keyword evidence="5" id="KW-0812">Transmembrane</keyword>